<evidence type="ECO:0000313" key="1">
    <source>
        <dbReference type="EMBL" id="KAJ4730338.1"/>
    </source>
</evidence>
<comment type="caution">
    <text evidence="1">The sequence shown here is derived from an EMBL/GenBank/DDBJ whole genome shotgun (WGS) entry which is preliminary data.</text>
</comment>
<dbReference type="EMBL" id="CM051394">
    <property type="protein sequence ID" value="KAJ4730338.1"/>
    <property type="molecule type" value="Genomic_DNA"/>
</dbReference>
<gene>
    <name evidence="1" type="ORF">OWV82_002985</name>
</gene>
<protein>
    <submittedName>
        <fullName evidence="1">Glyoxalase-like domain containing protein</fullName>
    </submittedName>
</protein>
<proteinExistence type="predicted"/>
<sequence>MAAVQEVQNGAGAEKAVASAVSASFTGLKPQLLVEAPKAIDAVQFYKNAFDAVEISRSTLPKRKAEQEQPLISCAQLEIAGSTFLVADLADDSGASAKTGGTGCVICLETEDVDAAVAKAVSAGASAEGEVTEGSGACCGGRVGKVKDPYGFTWLICSPLKKCVVDVEA</sequence>
<keyword evidence="2" id="KW-1185">Reference proteome</keyword>
<evidence type="ECO:0000313" key="2">
    <source>
        <dbReference type="Proteomes" id="UP001164539"/>
    </source>
</evidence>
<accession>A0ACC1Z3I4</accession>
<reference evidence="1 2" key="1">
    <citation type="journal article" date="2023" name="Science">
        <title>Complex scaffold remodeling in plant triterpene biosynthesis.</title>
        <authorList>
            <person name="De La Pena R."/>
            <person name="Hodgson H."/>
            <person name="Liu J.C."/>
            <person name="Stephenson M.J."/>
            <person name="Martin A.C."/>
            <person name="Owen C."/>
            <person name="Harkess A."/>
            <person name="Leebens-Mack J."/>
            <person name="Jimenez L.E."/>
            <person name="Osbourn A."/>
            <person name="Sattely E.S."/>
        </authorList>
    </citation>
    <scope>NUCLEOTIDE SEQUENCE [LARGE SCALE GENOMIC DNA]</scope>
    <source>
        <strain evidence="2">cv. JPN11</strain>
        <tissue evidence="1">Leaf</tissue>
    </source>
</reference>
<name>A0ACC1Z3I4_MELAZ</name>
<dbReference type="Proteomes" id="UP001164539">
    <property type="component" value="Chromosome 1"/>
</dbReference>
<organism evidence="1 2">
    <name type="scientific">Melia azedarach</name>
    <name type="common">Chinaberry tree</name>
    <dbReference type="NCBI Taxonomy" id="155640"/>
    <lineage>
        <taxon>Eukaryota</taxon>
        <taxon>Viridiplantae</taxon>
        <taxon>Streptophyta</taxon>
        <taxon>Embryophyta</taxon>
        <taxon>Tracheophyta</taxon>
        <taxon>Spermatophyta</taxon>
        <taxon>Magnoliopsida</taxon>
        <taxon>eudicotyledons</taxon>
        <taxon>Gunneridae</taxon>
        <taxon>Pentapetalae</taxon>
        <taxon>rosids</taxon>
        <taxon>malvids</taxon>
        <taxon>Sapindales</taxon>
        <taxon>Meliaceae</taxon>
        <taxon>Melia</taxon>
    </lineage>
</organism>